<keyword evidence="5" id="KW-0862">Zinc</keyword>
<dbReference type="Gene3D" id="3.30.40.10">
    <property type="entry name" value="Zinc/RING finger domain, C3HC4 (zinc finger)"/>
    <property type="match status" value="1"/>
</dbReference>
<comment type="catalytic activity">
    <reaction evidence="1">
        <text>S-ubiquitinyl-[E2 ubiquitin-conjugating enzyme]-L-cysteine + [acceptor protein]-L-lysine = [E2 ubiquitin-conjugating enzyme]-L-cysteine + N(6)-ubiquitinyl-[acceptor protein]-L-lysine.</text>
        <dbReference type="EC" id="2.3.2.27"/>
    </reaction>
</comment>
<dbReference type="GO" id="GO:0061630">
    <property type="term" value="F:ubiquitin protein ligase activity"/>
    <property type="evidence" value="ECO:0007669"/>
    <property type="project" value="UniProtKB-EC"/>
</dbReference>
<dbReference type="InterPro" id="IPR001841">
    <property type="entry name" value="Znf_RING"/>
</dbReference>
<reference evidence="10" key="2">
    <citation type="submission" date="2018-08" db="UniProtKB">
        <authorList>
            <consortium name="EnsemblPlants"/>
        </authorList>
    </citation>
    <scope>IDENTIFICATION</scope>
    <source>
        <strain evidence="10">Yugu1</strain>
    </source>
</reference>
<name>K3YYU7_SETIT</name>
<accession>K3YYU7</accession>
<dbReference type="CDD" id="cd16461">
    <property type="entry name" value="RING-H2_EL5-like"/>
    <property type="match status" value="1"/>
</dbReference>
<keyword evidence="8" id="KW-0812">Transmembrane</keyword>
<keyword evidence="4 7" id="KW-0863">Zinc-finger</keyword>
<keyword evidence="8" id="KW-1133">Transmembrane helix</keyword>
<dbReference type="AlphaFoldDB" id="K3YYU7"/>
<dbReference type="InterPro" id="IPR053238">
    <property type="entry name" value="RING-H2_zinc_finger"/>
</dbReference>
<dbReference type="Gramene" id="KQL27909">
    <property type="protein sequence ID" value="KQL27909"/>
    <property type="gene ID" value="SETIT_019453mg"/>
</dbReference>
<dbReference type="InterPro" id="IPR013083">
    <property type="entry name" value="Znf_RING/FYVE/PHD"/>
</dbReference>
<dbReference type="EC" id="2.3.2.27" evidence="2"/>
<comment type="similarity">
    <text evidence="6">Belongs to the RING-type zinc finger family. ATL subfamily.</text>
</comment>
<dbReference type="PANTHER" id="PTHR14155">
    <property type="entry name" value="RING FINGER DOMAIN-CONTAINING"/>
    <property type="match status" value="1"/>
</dbReference>
<evidence type="ECO:0000313" key="10">
    <source>
        <dbReference type="EnsemblPlants" id="KQL27909"/>
    </source>
</evidence>
<dbReference type="eggNOG" id="KOG0800">
    <property type="taxonomic scope" value="Eukaryota"/>
</dbReference>
<feature type="transmembrane region" description="Helical" evidence="8">
    <location>
        <begin position="74"/>
        <end position="99"/>
    </location>
</feature>
<evidence type="ECO:0000256" key="3">
    <source>
        <dbReference type="ARBA" id="ARBA00022723"/>
    </source>
</evidence>
<evidence type="ECO:0000256" key="1">
    <source>
        <dbReference type="ARBA" id="ARBA00000900"/>
    </source>
</evidence>
<dbReference type="EnsemblPlants" id="KQL27909">
    <property type="protein sequence ID" value="KQL27909"/>
    <property type="gene ID" value="SETIT_019453mg"/>
</dbReference>
<keyword evidence="3" id="KW-0479">Metal-binding</keyword>
<feature type="domain" description="RING-type" evidence="9">
    <location>
        <begin position="177"/>
        <end position="219"/>
    </location>
</feature>
<evidence type="ECO:0000256" key="8">
    <source>
        <dbReference type="SAM" id="Phobius"/>
    </source>
</evidence>
<dbReference type="SMART" id="SM00184">
    <property type="entry name" value="RING"/>
    <property type="match status" value="1"/>
</dbReference>
<evidence type="ECO:0000313" key="11">
    <source>
        <dbReference type="Proteomes" id="UP000004995"/>
    </source>
</evidence>
<dbReference type="PROSITE" id="PS50089">
    <property type="entry name" value="ZF_RING_2"/>
    <property type="match status" value="1"/>
</dbReference>
<reference evidence="11" key="1">
    <citation type="journal article" date="2012" name="Nat. Biotechnol.">
        <title>Reference genome sequence of the model plant Setaria.</title>
        <authorList>
            <person name="Bennetzen J.L."/>
            <person name="Schmutz J."/>
            <person name="Wang H."/>
            <person name="Percifield R."/>
            <person name="Hawkins J."/>
            <person name="Pontaroli A.C."/>
            <person name="Estep M."/>
            <person name="Feng L."/>
            <person name="Vaughn J.N."/>
            <person name="Grimwood J."/>
            <person name="Jenkins J."/>
            <person name="Barry K."/>
            <person name="Lindquist E."/>
            <person name="Hellsten U."/>
            <person name="Deshpande S."/>
            <person name="Wang X."/>
            <person name="Wu X."/>
            <person name="Mitros T."/>
            <person name="Triplett J."/>
            <person name="Yang X."/>
            <person name="Ye C.Y."/>
            <person name="Mauro-Herrera M."/>
            <person name="Wang L."/>
            <person name="Li P."/>
            <person name="Sharma M."/>
            <person name="Sharma R."/>
            <person name="Ronald P.C."/>
            <person name="Panaud O."/>
            <person name="Kellogg E.A."/>
            <person name="Brutnell T.P."/>
            <person name="Doust A.N."/>
            <person name="Tuskan G.A."/>
            <person name="Rokhsar D."/>
            <person name="Devos K.M."/>
        </authorList>
    </citation>
    <scope>NUCLEOTIDE SEQUENCE [LARGE SCALE GENOMIC DNA]</scope>
    <source>
        <strain evidence="11">cv. Yugu1</strain>
    </source>
</reference>
<organism evidence="10 11">
    <name type="scientific">Setaria italica</name>
    <name type="common">Foxtail millet</name>
    <name type="synonym">Panicum italicum</name>
    <dbReference type="NCBI Taxonomy" id="4555"/>
    <lineage>
        <taxon>Eukaryota</taxon>
        <taxon>Viridiplantae</taxon>
        <taxon>Streptophyta</taxon>
        <taxon>Embryophyta</taxon>
        <taxon>Tracheophyta</taxon>
        <taxon>Spermatophyta</taxon>
        <taxon>Magnoliopsida</taxon>
        <taxon>Liliopsida</taxon>
        <taxon>Poales</taxon>
        <taxon>Poaceae</taxon>
        <taxon>PACMAD clade</taxon>
        <taxon>Panicoideae</taxon>
        <taxon>Panicodae</taxon>
        <taxon>Paniceae</taxon>
        <taxon>Cenchrinae</taxon>
        <taxon>Setaria</taxon>
    </lineage>
</organism>
<feature type="transmembrane region" description="Helical" evidence="8">
    <location>
        <begin position="49"/>
        <end position="67"/>
    </location>
</feature>
<dbReference type="HOGENOM" id="CLU_1202506_0_0_1"/>
<dbReference type="GO" id="GO:0008270">
    <property type="term" value="F:zinc ion binding"/>
    <property type="evidence" value="ECO:0007669"/>
    <property type="project" value="UniProtKB-KW"/>
</dbReference>
<evidence type="ECO:0000256" key="7">
    <source>
        <dbReference type="PROSITE-ProRule" id="PRU00175"/>
    </source>
</evidence>
<dbReference type="PANTHER" id="PTHR14155:SF522">
    <property type="entry name" value="OS06G0537600 PROTEIN"/>
    <property type="match status" value="1"/>
</dbReference>
<evidence type="ECO:0000259" key="9">
    <source>
        <dbReference type="PROSITE" id="PS50089"/>
    </source>
</evidence>
<dbReference type="InParanoid" id="K3YYU7"/>
<dbReference type="EMBL" id="AGNK02000026">
    <property type="status" value="NOT_ANNOTATED_CDS"/>
    <property type="molecule type" value="Genomic_DNA"/>
</dbReference>
<sequence>IEKHKTACCTRPDIPFIMLHCIAPASTIPSSSCVWSEMVLRWNDGSRVARFRAIWLSLAAWALYALLRAPNTPGLVVIVEVVEVLLAAIFLATMAQMVFCPEHIVGPRPGGDDGEGDAAVLPLVDGQVPRVTDDDEELPKVQPARQCTASARVEGVRAVVARSYEHGGEVDGFVAECAVCLGEVEDGELVKRLPVCLHVFHGMCIDVWLRGHSTCPVCRCGVSAPSAGEMV</sequence>
<dbReference type="Pfam" id="PF13639">
    <property type="entry name" value="zf-RING_2"/>
    <property type="match status" value="1"/>
</dbReference>
<evidence type="ECO:0000256" key="2">
    <source>
        <dbReference type="ARBA" id="ARBA00012483"/>
    </source>
</evidence>
<evidence type="ECO:0000256" key="5">
    <source>
        <dbReference type="ARBA" id="ARBA00022833"/>
    </source>
</evidence>
<keyword evidence="8" id="KW-0472">Membrane</keyword>
<proteinExistence type="inferred from homology"/>
<keyword evidence="11" id="KW-1185">Reference proteome</keyword>
<evidence type="ECO:0000256" key="6">
    <source>
        <dbReference type="ARBA" id="ARBA00024209"/>
    </source>
</evidence>
<evidence type="ECO:0000256" key="4">
    <source>
        <dbReference type="ARBA" id="ARBA00022771"/>
    </source>
</evidence>
<dbReference type="Proteomes" id="UP000004995">
    <property type="component" value="Unassembled WGS sequence"/>
</dbReference>
<protein>
    <recommendedName>
        <fullName evidence="2">RING-type E3 ubiquitin transferase</fullName>
        <ecNumber evidence="2">2.3.2.27</ecNumber>
    </recommendedName>
</protein>
<dbReference type="SUPFAM" id="SSF57850">
    <property type="entry name" value="RING/U-box"/>
    <property type="match status" value="1"/>
</dbReference>